<keyword evidence="3" id="KW-0732">Signal</keyword>
<evidence type="ECO:0008006" key="6">
    <source>
        <dbReference type="Google" id="ProtNLM"/>
    </source>
</evidence>
<proteinExistence type="predicted"/>
<feature type="compositionally biased region" description="Polar residues" evidence="2">
    <location>
        <begin position="361"/>
        <end position="380"/>
    </location>
</feature>
<accession>A0A2W5FHP5</accession>
<organism evidence="4 5">
    <name type="scientific">Micavibrio aeruginosavorus</name>
    <dbReference type="NCBI Taxonomy" id="349221"/>
    <lineage>
        <taxon>Bacteria</taxon>
        <taxon>Pseudomonadati</taxon>
        <taxon>Bdellovibrionota</taxon>
        <taxon>Bdellovibrionia</taxon>
        <taxon>Bdellovibrionales</taxon>
        <taxon>Pseudobdellovibrionaceae</taxon>
        <taxon>Micavibrio</taxon>
    </lineage>
</organism>
<name>A0A2W5FHP5_9BACT</name>
<gene>
    <name evidence="4" type="ORF">DI586_06860</name>
</gene>
<sequence>MLKSTFLPALALSASVFVISAMNPAFARTPALIVSNDPLPASLASQIYAKPTPSPVITPNQLMGSYYEQGNTMVSRKIGEIQRDLTGLQSNVGSISQKLLNLQKTGQTTSAEYYASVATISTQLQSGTTPGNPRLLQRLSTAQSSLDQLENNAQRLNDLSIEAANASSMASFMLENTRAAYGLTGAVEEDHVLLAQMEDSINNTVTVIDRLQNNISDDMSRTSAYLNTERNNLRTLTLAVSNGDLYGKNLANRPFSSVARESNILQQAAVATPAAPPAPNNPRPLAKIRFDRPNVNYQQALYMGMNEAMAKYPNARYEVVAVHPSVGNTAQMAIENTKARRNAEKVLRSMTEMGVSGDQIDISTAPSSDATSSEVQIYIR</sequence>
<evidence type="ECO:0000313" key="5">
    <source>
        <dbReference type="Proteomes" id="UP000249739"/>
    </source>
</evidence>
<feature type="chain" id="PRO_5016111235" description="OmpA-like domain-containing protein" evidence="3">
    <location>
        <begin position="28"/>
        <end position="380"/>
    </location>
</feature>
<dbReference type="Proteomes" id="UP000249739">
    <property type="component" value="Unassembled WGS sequence"/>
</dbReference>
<evidence type="ECO:0000256" key="2">
    <source>
        <dbReference type="SAM" id="MobiDB-lite"/>
    </source>
</evidence>
<evidence type="ECO:0000256" key="3">
    <source>
        <dbReference type="SAM" id="SignalP"/>
    </source>
</evidence>
<feature type="region of interest" description="Disordered" evidence="2">
    <location>
        <begin position="358"/>
        <end position="380"/>
    </location>
</feature>
<feature type="signal peptide" evidence="3">
    <location>
        <begin position="1"/>
        <end position="27"/>
    </location>
</feature>
<evidence type="ECO:0000313" key="4">
    <source>
        <dbReference type="EMBL" id="PZP55441.1"/>
    </source>
</evidence>
<evidence type="ECO:0000256" key="1">
    <source>
        <dbReference type="SAM" id="Coils"/>
    </source>
</evidence>
<keyword evidence="1" id="KW-0175">Coiled coil</keyword>
<comment type="caution">
    <text evidence="4">The sequence shown here is derived from an EMBL/GenBank/DDBJ whole genome shotgun (WGS) entry which is preliminary data.</text>
</comment>
<dbReference type="AlphaFoldDB" id="A0A2W5FHP5"/>
<feature type="coiled-coil region" evidence="1">
    <location>
        <begin position="132"/>
        <end position="166"/>
    </location>
</feature>
<dbReference type="EMBL" id="QFOT01000069">
    <property type="protein sequence ID" value="PZP55441.1"/>
    <property type="molecule type" value="Genomic_DNA"/>
</dbReference>
<protein>
    <recommendedName>
        <fullName evidence="6">OmpA-like domain-containing protein</fullName>
    </recommendedName>
</protein>
<reference evidence="4 5" key="1">
    <citation type="submission" date="2017-08" db="EMBL/GenBank/DDBJ databases">
        <title>Infants hospitalized years apart are colonized by the same room-sourced microbial strains.</title>
        <authorList>
            <person name="Brooks B."/>
            <person name="Olm M.R."/>
            <person name="Firek B.A."/>
            <person name="Baker R."/>
            <person name="Thomas B.C."/>
            <person name="Morowitz M.J."/>
            <person name="Banfield J.F."/>
        </authorList>
    </citation>
    <scope>NUCLEOTIDE SEQUENCE [LARGE SCALE GENOMIC DNA]</scope>
    <source>
        <strain evidence="4">S2_006_000_R2_64</strain>
    </source>
</reference>